<dbReference type="PROSITE" id="PS51892">
    <property type="entry name" value="SUBTILASE"/>
    <property type="match status" value="1"/>
</dbReference>
<dbReference type="InterPro" id="IPR013783">
    <property type="entry name" value="Ig-like_fold"/>
</dbReference>
<feature type="region of interest" description="Disordered" evidence="6">
    <location>
        <begin position="1"/>
        <end position="31"/>
    </location>
</feature>
<dbReference type="EMBL" id="JXSX01000001">
    <property type="protein sequence ID" value="KIR64208.1"/>
    <property type="molecule type" value="Genomic_DNA"/>
</dbReference>
<feature type="compositionally biased region" description="Basic residues" evidence="6">
    <location>
        <begin position="1"/>
        <end position="11"/>
    </location>
</feature>
<dbReference type="GO" id="GO:0006508">
    <property type="term" value="P:proteolysis"/>
    <property type="evidence" value="ECO:0007669"/>
    <property type="project" value="UniProtKB-KW"/>
</dbReference>
<keyword evidence="7" id="KW-0472">Membrane</keyword>
<dbReference type="CDD" id="cd00306">
    <property type="entry name" value="Peptidases_S8_S53"/>
    <property type="match status" value="1"/>
</dbReference>
<keyword evidence="10" id="KW-1185">Reference proteome</keyword>
<sequence>MPTRPRSHRCQRTADTEETLMTPTPASRRTAAVPRRILAAAVAAALAAGMVTNIGAAAVAAPAPTSTAAPATADLAVTPGGTGGEPLAFRVDPGLAPPRLPIDPVGRLGTDRQLGVVAGPDGSPAGLVLDEVMVRVADQAELDAFLTRWGGQVLDSFAPDEQGQDHLVRVDVDRADPAKLVDDLRAAEPGQSGTYRVGDERALRLLALAAAEWRAGTELVLDWLVEPTGIADGEVYEAPDITNNVFDWMFMEYGGAMDIGVAPAWQLLEAKGKLTKQVKYLVQDGGFQSNPDFPTKVSLHSVEWGKTNTNDCTGGTPCPWHATDVVLAAMGRVDNGYGTAGPAGPVVDELVAVRNGIEYWTVLRRLEKAAEASHPDVVNLSFTRDVNLGKSSASKWTDRRMKHIRDTGALIVSSAGNDTANIDGDTLYVPCESTHVMCVGGMRTDATLDGMSNFGTSDLTTSVEIYGPMCVNGLKDPGNPAVNKTHSQFCGTSAAAPFVGGVAALVMAADPSLTAAQVRDILNDTAHVGGLGAKVTGSQRRVDALAAVAKALGVKVDKPAVSISAPTTGQHVGVGQSVDLWGKATDFLGKQLPITWISSLDGVLGHESQTFVPSLSPGTHVITAKATDGLGRTGSATVSVTVVDSPTTAAIISPPVGLTLAPGQSVSLVGTSHDPDAFGPVPDAEASWTVRRGGTVVHQQTGHQALLPAGKVTAGSYTATFTAGGASAQRSFTVTALLAGQNRPTATITKPAAALDLSVVDGKPKVVAFAGTATDVEDGAVAGTRYRWTAYGDGGVKKVLCQGSAVPTGGPVDDIVLPKSCASFSAELGLGKDNITTWSVWLEVFDSAGLVGVDSVPVRIQVATP</sequence>
<keyword evidence="2 5" id="KW-0645">Protease</keyword>
<dbReference type="InterPro" id="IPR000209">
    <property type="entry name" value="Peptidase_S8/S53_dom"/>
</dbReference>
<evidence type="ECO:0000256" key="3">
    <source>
        <dbReference type="ARBA" id="ARBA00022801"/>
    </source>
</evidence>
<dbReference type="Gene3D" id="3.40.50.200">
    <property type="entry name" value="Peptidase S8/S53 domain"/>
    <property type="match status" value="1"/>
</dbReference>
<dbReference type="Proteomes" id="UP000032254">
    <property type="component" value="Unassembled WGS sequence"/>
</dbReference>
<feature type="domain" description="Peptidase S8/S53" evidence="8">
    <location>
        <begin position="316"/>
        <end position="530"/>
    </location>
</feature>
<dbReference type="PANTHER" id="PTHR43806:SF11">
    <property type="entry name" value="CEREVISIN-RELATED"/>
    <property type="match status" value="1"/>
</dbReference>
<evidence type="ECO:0000256" key="5">
    <source>
        <dbReference type="PROSITE-ProRule" id="PRU01240"/>
    </source>
</evidence>
<evidence type="ECO:0000256" key="6">
    <source>
        <dbReference type="SAM" id="MobiDB-lite"/>
    </source>
</evidence>
<evidence type="ECO:0000313" key="10">
    <source>
        <dbReference type="Proteomes" id="UP000032254"/>
    </source>
</evidence>
<evidence type="ECO:0000256" key="4">
    <source>
        <dbReference type="ARBA" id="ARBA00022825"/>
    </source>
</evidence>
<keyword evidence="4 5" id="KW-0720">Serine protease</keyword>
<organism evidence="9 10">
    <name type="scientific">Micromonospora haikouensis</name>
    <dbReference type="NCBI Taxonomy" id="686309"/>
    <lineage>
        <taxon>Bacteria</taxon>
        <taxon>Bacillati</taxon>
        <taxon>Actinomycetota</taxon>
        <taxon>Actinomycetes</taxon>
        <taxon>Micromonosporales</taxon>
        <taxon>Micromonosporaceae</taxon>
        <taxon>Micromonospora</taxon>
    </lineage>
</organism>
<evidence type="ECO:0000256" key="2">
    <source>
        <dbReference type="ARBA" id="ARBA00022670"/>
    </source>
</evidence>
<feature type="transmembrane region" description="Helical" evidence="7">
    <location>
        <begin position="37"/>
        <end position="61"/>
    </location>
</feature>
<dbReference type="PANTHER" id="PTHR43806">
    <property type="entry name" value="PEPTIDASE S8"/>
    <property type="match status" value="1"/>
</dbReference>
<dbReference type="SUPFAM" id="SSF52743">
    <property type="entry name" value="Subtilisin-like"/>
    <property type="match status" value="1"/>
</dbReference>
<evidence type="ECO:0000256" key="1">
    <source>
        <dbReference type="ARBA" id="ARBA00011073"/>
    </source>
</evidence>
<dbReference type="GO" id="GO:0005975">
    <property type="term" value="P:carbohydrate metabolic process"/>
    <property type="evidence" value="ECO:0007669"/>
    <property type="project" value="UniProtKB-ARBA"/>
</dbReference>
<gene>
    <name evidence="9" type="ORF">TK50_00255</name>
</gene>
<comment type="caution">
    <text evidence="9">The sequence shown here is derived from an EMBL/GenBank/DDBJ whole genome shotgun (WGS) entry which is preliminary data.</text>
</comment>
<keyword evidence="7" id="KW-1133">Transmembrane helix</keyword>
<feature type="active site" description="Charge relay system" evidence="5">
    <location>
        <position position="493"/>
    </location>
</feature>
<name>A0A0D0VTY8_9ACTN</name>
<evidence type="ECO:0000259" key="8">
    <source>
        <dbReference type="Pfam" id="PF00082"/>
    </source>
</evidence>
<keyword evidence="3 5" id="KW-0378">Hydrolase</keyword>
<dbReference type="GO" id="GO:0005615">
    <property type="term" value="C:extracellular space"/>
    <property type="evidence" value="ECO:0007669"/>
    <property type="project" value="TreeGrafter"/>
</dbReference>
<dbReference type="GO" id="GO:0004252">
    <property type="term" value="F:serine-type endopeptidase activity"/>
    <property type="evidence" value="ECO:0007669"/>
    <property type="project" value="UniProtKB-UniRule"/>
</dbReference>
<accession>A0A0D0VTY8</accession>
<dbReference type="AlphaFoldDB" id="A0A0D0VTY8"/>
<dbReference type="Pfam" id="PF00082">
    <property type="entry name" value="Peptidase_S8"/>
    <property type="match status" value="1"/>
</dbReference>
<feature type="active site" description="Charge relay system" evidence="5">
    <location>
        <position position="284"/>
    </location>
</feature>
<reference evidence="9 10" key="1">
    <citation type="submission" date="2015-01" db="EMBL/GenBank/DDBJ databases">
        <title>Sequencing and annotation of Micromonospora carbonacea strain JXNU-1 genome.</title>
        <authorList>
            <person name="Long Z."/>
            <person name="Huang Y."/>
            <person name="Jiang Y."/>
        </authorList>
    </citation>
    <scope>NUCLEOTIDE SEQUENCE [LARGE SCALE GENOMIC DNA]</scope>
    <source>
        <strain evidence="9 10">JXNU-1</strain>
    </source>
</reference>
<dbReference type="Gene3D" id="2.60.40.10">
    <property type="entry name" value="Immunoglobulins"/>
    <property type="match status" value="1"/>
</dbReference>
<protein>
    <recommendedName>
        <fullName evidence="8">Peptidase S8/S53 domain-containing protein</fullName>
    </recommendedName>
</protein>
<dbReference type="InterPro" id="IPR036852">
    <property type="entry name" value="Peptidase_S8/S53_dom_sf"/>
</dbReference>
<evidence type="ECO:0000313" key="9">
    <source>
        <dbReference type="EMBL" id="KIR64208.1"/>
    </source>
</evidence>
<feature type="active site" description="Charge relay system" evidence="5">
    <location>
        <position position="321"/>
    </location>
</feature>
<keyword evidence="7" id="KW-0812">Transmembrane</keyword>
<dbReference type="InterPro" id="IPR050131">
    <property type="entry name" value="Peptidase_S8_subtilisin-like"/>
</dbReference>
<evidence type="ECO:0000256" key="7">
    <source>
        <dbReference type="SAM" id="Phobius"/>
    </source>
</evidence>
<comment type="similarity">
    <text evidence="1 5">Belongs to the peptidase S8 family.</text>
</comment>
<proteinExistence type="inferred from homology"/>
<dbReference type="PATRIC" id="fig|47853.6.peg.54"/>